<accession>A0ABV5IQG8</accession>
<protein>
    <submittedName>
        <fullName evidence="1">Uncharacterized protein</fullName>
    </submittedName>
</protein>
<sequence>MSEIRSRHKWREARQVKHPADFAVRRPLDVAVRMVRWPLVKSPAGPAIAATDEADWDRVFPPARLSTLTGK</sequence>
<comment type="caution">
    <text evidence="1">The sequence shown here is derived from an EMBL/GenBank/DDBJ whole genome shotgun (WGS) entry which is preliminary data.</text>
</comment>
<organism evidence="1 2">
    <name type="scientific">Nonomuraea spiralis</name>
    <dbReference type="NCBI Taxonomy" id="46182"/>
    <lineage>
        <taxon>Bacteria</taxon>
        <taxon>Bacillati</taxon>
        <taxon>Actinomycetota</taxon>
        <taxon>Actinomycetes</taxon>
        <taxon>Streptosporangiales</taxon>
        <taxon>Streptosporangiaceae</taxon>
        <taxon>Nonomuraea</taxon>
    </lineage>
</organism>
<dbReference type="Proteomes" id="UP001589647">
    <property type="component" value="Unassembled WGS sequence"/>
</dbReference>
<gene>
    <name evidence="1" type="ORF">ACFFV7_36710</name>
</gene>
<dbReference type="EMBL" id="JBHMEI010000040">
    <property type="protein sequence ID" value="MFB9206779.1"/>
    <property type="molecule type" value="Genomic_DNA"/>
</dbReference>
<evidence type="ECO:0000313" key="2">
    <source>
        <dbReference type="Proteomes" id="UP001589647"/>
    </source>
</evidence>
<proteinExistence type="predicted"/>
<keyword evidence="2" id="KW-1185">Reference proteome</keyword>
<dbReference type="RefSeq" id="WP_189653377.1">
    <property type="nucleotide sequence ID" value="NZ_BMRC01000040.1"/>
</dbReference>
<name>A0ABV5IQG8_9ACTN</name>
<evidence type="ECO:0000313" key="1">
    <source>
        <dbReference type="EMBL" id="MFB9206779.1"/>
    </source>
</evidence>
<reference evidence="1 2" key="1">
    <citation type="submission" date="2024-09" db="EMBL/GenBank/DDBJ databases">
        <authorList>
            <person name="Sun Q."/>
            <person name="Mori K."/>
        </authorList>
    </citation>
    <scope>NUCLEOTIDE SEQUENCE [LARGE SCALE GENOMIC DNA]</scope>
    <source>
        <strain evidence="1 2">CCM 3426</strain>
    </source>
</reference>